<dbReference type="Pfam" id="PF00892">
    <property type="entry name" value="EamA"/>
    <property type="match status" value="2"/>
</dbReference>
<dbReference type="GeneID" id="111452964"/>
<keyword evidence="4 6" id="KW-1133">Transmembrane helix</keyword>
<feature type="transmembrane region" description="Helical" evidence="6">
    <location>
        <begin position="70"/>
        <end position="92"/>
    </location>
</feature>
<feature type="transmembrane region" description="Helical" evidence="6">
    <location>
        <begin position="38"/>
        <end position="58"/>
    </location>
</feature>
<feature type="transmembrane region" description="Helical" evidence="6">
    <location>
        <begin position="301"/>
        <end position="319"/>
    </location>
</feature>
<feature type="domain" description="EamA" evidence="8">
    <location>
        <begin position="8"/>
        <end position="148"/>
    </location>
</feature>
<evidence type="ECO:0000259" key="8">
    <source>
        <dbReference type="Pfam" id="PF00892"/>
    </source>
</evidence>
<accession>A0A6J1GCN7</accession>
<feature type="transmembrane region" description="Helical" evidence="6">
    <location>
        <begin position="131"/>
        <end position="151"/>
    </location>
</feature>
<evidence type="ECO:0000256" key="4">
    <source>
        <dbReference type="ARBA" id="ARBA00022989"/>
    </source>
</evidence>
<dbReference type="GO" id="GO:0016020">
    <property type="term" value="C:membrane"/>
    <property type="evidence" value="ECO:0007669"/>
    <property type="project" value="UniProtKB-SubCell"/>
</dbReference>
<dbReference type="PANTHER" id="PTHR31218">
    <property type="entry name" value="WAT1-RELATED PROTEIN"/>
    <property type="match status" value="1"/>
</dbReference>
<keyword evidence="5 6" id="KW-0472">Membrane</keyword>
<dbReference type="RefSeq" id="XP_022949632.1">
    <property type="nucleotide sequence ID" value="XM_023093864.1"/>
</dbReference>
<feature type="transmembrane region" description="Helical" evidence="6">
    <location>
        <begin position="275"/>
        <end position="295"/>
    </location>
</feature>
<evidence type="ECO:0000256" key="1">
    <source>
        <dbReference type="ARBA" id="ARBA00004141"/>
    </source>
</evidence>
<feature type="region of interest" description="Disordered" evidence="7">
    <location>
        <begin position="329"/>
        <end position="348"/>
    </location>
</feature>
<evidence type="ECO:0000256" key="3">
    <source>
        <dbReference type="ARBA" id="ARBA00022692"/>
    </source>
</evidence>
<name>A0A6J1GCN7_CUCMO</name>
<keyword evidence="3 6" id="KW-0812">Transmembrane</keyword>
<reference evidence="10" key="1">
    <citation type="submission" date="2025-08" db="UniProtKB">
        <authorList>
            <consortium name="RefSeq"/>
        </authorList>
    </citation>
    <scope>IDENTIFICATION</scope>
    <source>
        <tissue evidence="10">Young leaves</tissue>
    </source>
</reference>
<organism evidence="9 10">
    <name type="scientific">Cucurbita moschata</name>
    <name type="common">Winter crookneck squash</name>
    <name type="synonym">Cucurbita pepo var. moschata</name>
    <dbReference type="NCBI Taxonomy" id="3662"/>
    <lineage>
        <taxon>Eukaryota</taxon>
        <taxon>Viridiplantae</taxon>
        <taxon>Streptophyta</taxon>
        <taxon>Embryophyta</taxon>
        <taxon>Tracheophyta</taxon>
        <taxon>Spermatophyta</taxon>
        <taxon>Magnoliopsida</taxon>
        <taxon>eudicotyledons</taxon>
        <taxon>Gunneridae</taxon>
        <taxon>Pentapetalae</taxon>
        <taxon>rosids</taxon>
        <taxon>fabids</taxon>
        <taxon>Cucurbitales</taxon>
        <taxon>Cucurbitaceae</taxon>
        <taxon>Cucurbiteae</taxon>
        <taxon>Cucurbita</taxon>
    </lineage>
</organism>
<dbReference type="InterPro" id="IPR037185">
    <property type="entry name" value="EmrE-like"/>
</dbReference>
<evidence type="ECO:0000256" key="2">
    <source>
        <dbReference type="ARBA" id="ARBA00007635"/>
    </source>
</evidence>
<feature type="transmembrane region" description="Helical" evidence="6">
    <location>
        <begin position="98"/>
        <end position="119"/>
    </location>
</feature>
<feature type="transmembrane region" description="Helical" evidence="6">
    <location>
        <begin position="210"/>
        <end position="230"/>
    </location>
</feature>
<comment type="subcellular location">
    <subcellularLocation>
        <location evidence="1 6">Membrane</location>
        <topology evidence="1 6">Multi-pass membrane protein</topology>
    </subcellularLocation>
</comment>
<dbReference type="GO" id="GO:0022857">
    <property type="term" value="F:transmembrane transporter activity"/>
    <property type="evidence" value="ECO:0007669"/>
    <property type="project" value="InterPro"/>
</dbReference>
<dbReference type="Proteomes" id="UP000504609">
    <property type="component" value="Unplaced"/>
</dbReference>
<feature type="transmembrane region" description="Helical" evidence="6">
    <location>
        <begin position="178"/>
        <end position="198"/>
    </location>
</feature>
<dbReference type="InterPro" id="IPR000620">
    <property type="entry name" value="EamA_dom"/>
</dbReference>
<comment type="similarity">
    <text evidence="2 6">Belongs to the drug/metabolite transporter (DMT) superfamily. Plant drug/metabolite exporter (P-DME) (TC 2.A.7.4) family.</text>
</comment>
<dbReference type="AlphaFoldDB" id="A0A6J1GCN7"/>
<gene>
    <name evidence="10" type="primary">LOC111452964</name>
</gene>
<dbReference type="KEGG" id="cmos:111452964"/>
<evidence type="ECO:0000256" key="7">
    <source>
        <dbReference type="SAM" id="MobiDB-lite"/>
    </source>
</evidence>
<keyword evidence="9" id="KW-1185">Reference proteome</keyword>
<feature type="transmembrane region" description="Helical" evidence="6">
    <location>
        <begin position="242"/>
        <end position="263"/>
    </location>
</feature>
<protein>
    <recommendedName>
        <fullName evidence="6">WAT1-related protein</fullName>
    </recommendedName>
</protein>
<feature type="domain" description="EamA" evidence="8">
    <location>
        <begin position="180"/>
        <end position="318"/>
    </location>
</feature>
<proteinExistence type="inferred from homology"/>
<dbReference type="SUPFAM" id="SSF103481">
    <property type="entry name" value="Multidrug resistance efflux transporter EmrE"/>
    <property type="match status" value="1"/>
</dbReference>
<evidence type="ECO:0000256" key="5">
    <source>
        <dbReference type="ARBA" id="ARBA00023136"/>
    </source>
</evidence>
<evidence type="ECO:0000256" key="6">
    <source>
        <dbReference type="RuleBase" id="RU363077"/>
    </source>
</evidence>
<evidence type="ECO:0000313" key="9">
    <source>
        <dbReference type="Proteomes" id="UP000504609"/>
    </source>
</evidence>
<evidence type="ECO:0000313" key="10">
    <source>
        <dbReference type="RefSeq" id="XP_022949632.1"/>
    </source>
</evidence>
<sequence>MRMDSNKPYLAAILCQIAFAGMSLLSKAAFASGMNVYIFLFYRQAVGTLFLLPITIFFKRQEIASLSVGVVFKIFMQASLGFTLALNVYGLGVKYTSATLGAAAFNCLPVTTFFFALIFRMEEVKIRKASGMAKVGGIIVCIAGVAVLAFYKGPYMKPFFKHHLFEAHESHVSSPKTWILGCFLLLFACISWGLWFVLQALILKTGSSPLVLTCGQTLSSALQSFVVAIAVERNTFEWQLGWNIRLVSVLYCGTFVICIANFLSSWVIKKKGPVFQAVTTPLNLIFTLIGSQLLLNDGVSLGSAIGAMLLVLSLYSVLWGKRKEMSCSDEETKNHPSVPPQKEIIDHI</sequence>
<dbReference type="InterPro" id="IPR030184">
    <property type="entry name" value="WAT1-related"/>
</dbReference>